<reference evidence="2 3" key="1">
    <citation type="journal article" date="2019" name="Mol. Biol. Evol.">
        <title>Blast fungal genomes show frequent chromosomal changes, gene gains and losses, and effector gene turnover.</title>
        <authorList>
            <person name="Gomez Luciano L.B."/>
            <person name="Jason Tsai I."/>
            <person name="Chuma I."/>
            <person name="Tosa Y."/>
            <person name="Chen Y.H."/>
            <person name="Li J.Y."/>
            <person name="Li M.Y."/>
            <person name="Jade Lu M.Y."/>
            <person name="Nakayashiki H."/>
            <person name="Li W.H."/>
        </authorList>
    </citation>
    <scope>NUCLEOTIDE SEQUENCE [LARGE SCALE GENOMIC DNA]</scope>
    <source>
        <strain evidence="2">MZ5-1-6</strain>
    </source>
</reference>
<organism evidence="2 3">
    <name type="scientific">Pyricularia oryzae</name>
    <name type="common">Rice blast fungus</name>
    <name type="synonym">Magnaporthe oryzae</name>
    <dbReference type="NCBI Taxonomy" id="318829"/>
    <lineage>
        <taxon>Eukaryota</taxon>
        <taxon>Fungi</taxon>
        <taxon>Dikarya</taxon>
        <taxon>Ascomycota</taxon>
        <taxon>Pezizomycotina</taxon>
        <taxon>Sordariomycetes</taxon>
        <taxon>Sordariomycetidae</taxon>
        <taxon>Magnaporthales</taxon>
        <taxon>Pyriculariaceae</taxon>
        <taxon>Pyricularia</taxon>
    </lineage>
</organism>
<feature type="region of interest" description="Disordered" evidence="1">
    <location>
        <begin position="394"/>
        <end position="438"/>
    </location>
</feature>
<evidence type="ECO:0000313" key="3">
    <source>
        <dbReference type="Proteomes" id="UP000294847"/>
    </source>
</evidence>
<feature type="compositionally biased region" description="Basic and acidic residues" evidence="1">
    <location>
        <begin position="426"/>
        <end position="438"/>
    </location>
</feature>
<feature type="compositionally biased region" description="Basic and acidic residues" evidence="1">
    <location>
        <begin position="265"/>
        <end position="277"/>
    </location>
</feature>
<feature type="region of interest" description="Disordered" evidence="1">
    <location>
        <begin position="265"/>
        <end position="290"/>
    </location>
</feature>
<dbReference type="AlphaFoldDB" id="A0A4P7N031"/>
<evidence type="ECO:0000256" key="1">
    <source>
        <dbReference type="SAM" id="MobiDB-lite"/>
    </source>
</evidence>
<sequence>MSHLREVDGWLTYEKGKDLDPDTSGILSVGDPRAFLFVDPKIIVSFSSIQVGSLLDISAAPTKINKRLYKSKLLFCGEVPQSLKAVFLADTPLQPHWPKSETMAGTQAITPVSQVQCACRLPDARYPSGLYRKKVTVPARTVDEDDLRLGALRAGINAVANMCNETETASLSQFLCEWTVPADIVDLAAALPGVSAMIDSESKKLTGLRNLPTQGPTRAQWTFLWLDFDSGCSRGREKTFLDVVVWLAALVDRVSTSATAKYKLPEEREKPKRDTSFKHTGISEGNKPSSFVEGQNVGAGAMSYSLLPPLGSMADAKVVIQAGENKQGDDLAIWCNKEYFCRNRQRAQGCSSNTLNREKNVIECGLRILASHWKQSPPSVISKESFVKKVEDRGMKEDMEDDMEQGVLRTQPAPGGSVYDLIPTRHSPEVEMQSKEEP</sequence>
<accession>A0A4P7N031</accession>
<proteinExistence type="predicted"/>
<gene>
    <name evidence="2" type="ORF">PoMZ_00468</name>
</gene>
<evidence type="ECO:0000313" key="2">
    <source>
        <dbReference type="EMBL" id="QBZ55569.1"/>
    </source>
</evidence>
<dbReference type="EMBL" id="CP034205">
    <property type="protein sequence ID" value="QBZ55569.1"/>
    <property type="molecule type" value="Genomic_DNA"/>
</dbReference>
<name>A0A4P7N031_PYROR</name>
<protein>
    <submittedName>
        <fullName evidence="2">Uncharacterized protein</fullName>
    </submittedName>
</protein>
<dbReference type="Proteomes" id="UP000294847">
    <property type="component" value="Chromosome 2"/>
</dbReference>